<evidence type="ECO:0000259" key="2">
    <source>
        <dbReference type="Pfam" id="PF21307"/>
    </source>
</evidence>
<reference evidence="4 5" key="1">
    <citation type="submission" date="2019-04" db="EMBL/GenBank/DDBJ databases">
        <authorList>
            <person name="Van Vliet M D."/>
        </authorList>
    </citation>
    <scope>NUCLEOTIDE SEQUENCE [LARGE SCALE GENOMIC DNA]</scope>
    <source>
        <strain evidence="4 5">F1</strain>
    </source>
</reference>
<dbReference type="Pfam" id="PF14498">
    <property type="entry name" value="Glyco_hyd_65N_2"/>
    <property type="match status" value="1"/>
</dbReference>
<gene>
    <name evidence="4" type="ORF">PDESU_02121</name>
</gene>
<dbReference type="GO" id="GO:0004560">
    <property type="term" value="F:alpha-L-fucosidase activity"/>
    <property type="evidence" value="ECO:0007669"/>
    <property type="project" value="InterPro"/>
</dbReference>
<dbReference type="Pfam" id="PF22124">
    <property type="entry name" value="Glyco_hydro_95_cat"/>
    <property type="match status" value="1"/>
</dbReference>
<sequence>MNIAILCCAISIGSLCTGEELQPAPWKQRHTVLSHTPAKEWSEALPVGNGRLGAMVFGSYPKEHIQLNEDTIWAQAPINRHKPGTESSYDKMWNLCLKGDYRAAHEIMEKEVIVRGRQGSYQTLGDLWITHVEPASQHTLTEGTLRELDLNTGLITVNQALQGGGSLIQKIVSSPVDDCIAIEIRSTEKKGLNFDLSMTRPELETRGKARSDHELVFEGRAQYAKEPYQFGTSFYTLIKVVPEGGVVRGVDDHLEIRGAQSVVILITCATDYNRKSPREPLSDGWKTRAEDDLAAVAAKSWDSIYNESASSLSALMARCEFDIGDSPEAITALSTPERIKRLKDGHADPDLLETYFQFGRYLLACSSRPGTMPANLQGIWAHKLLNPWGADFHFDVNVQMNYWPAEVCNLSECHRPMLWMLDKLRDEGRVMAESLGAEGVCSAITADGWFGAASLPRRPRWGGSMVNGHWAMSHLMEHYRFTQDSDYLKNDAFPVLKEAAEFAVSWLKEDPRTGKLVGRVSCSPENTFSYKTETGEEVEAEVAIGTAYDLSIFWQSLTDYLEAAAILGVEDAFTTEVEKVLKNLEEPRIGADGSILEWGVEVTETQPYHRHLSHIIGLYPLSQITAKRTPELYEAAEKSFLKRGDYGTGWSGAWKVSCAARLYDGNKARFLLSNLLAQNTMDNLFSKIKPKGVLFQIDANFGFTAGVAELLIQSHEGEIHLLPALPDDWKNGSFKGLKARGGFVVDVSWKDGELEQAAITSLAGTPCKVRYGSEVKSFEIKQNAKRTIQRSEF</sequence>
<dbReference type="Proteomes" id="UP000366872">
    <property type="component" value="Unassembled WGS sequence"/>
</dbReference>
<keyword evidence="5" id="KW-1185">Reference proteome</keyword>
<dbReference type="Gene3D" id="2.60.40.1180">
    <property type="entry name" value="Golgi alpha-mannosidase II"/>
    <property type="match status" value="1"/>
</dbReference>
<dbReference type="GO" id="GO:0005975">
    <property type="term" value="P:carbohydrate metabolic process"/>
    <property type="evidence" value="ECO:0007669"/>
    <property type="project" value="InterPro"/>
</dbReference>
<feature type="domain" description="Glycosyl hydrolase family 95 N-terminal" evidence="1">
    <location>
        <begin position="35"/>
        <end position="274"/>
    </location>
</feature>
<dbReference type="RefSeq" id="WP_168442149.1">
    <property type="nucleotide sequence ID" value="NZ_CAAHFG010000001.1"/>
</dbReference>
<dbReference type="Pfam" id="PF21307">
    <property type="entry name" value="Glyco_hydro_95_C"/>
    <property type="match status" value="1"/>
</dbReference>
<dbReference type="PIRSF" id="PIRSF007663">
    <property type="entry name" value="UCP007663"/>
    <property type="match status" value="1"/>
</dbReference>
<evidence type="ECO:0000313" key="5">
    <source>
        <dbReference type="Proteomes" id="UP000366872"/>
    </source>
</evidence>
<dbReference type="InterPro" id="IPR027414">
    <property type="entry name" value="GH95_N_dom"/>
</dbReference>
<dbReference type="PANTHER" id="PTHR31084:SF0">
    <property type="entry name" value="ALPHA-L-FUCOSIDASE 2"/>
    <property type="match status" value="1"/>
</dbReference>
<protein>
    <submittedName>
        <fullName evidence="4">Uncharacterized protein</fullName>
    </submittedName>
</protein>
<dbReference type="InterPro" id="IPR054363">
    <property type="entry name" value="GH95_cat"/>
</dbReference>
<organism evidence="4 5">
    <name type="scientific">Pontiella desulfatans</name>
    <dbReference type="NCBI Taxonomy" id="2750659"/>
    <lineage>
        <taxon>Bacteria</taxon>
        <taxon>Pseudomonadati</taxon>
        <taxon>Kiritimatiellota</taxon>
        <taxon>Kiritimatiellia</taxon>
        <taxon>Kiritimatiellales</taxon>
        <taxon>Pontiellaceae</taxon>
        <taxon>Pontiella</taxon>
    </lineage>
</organism>
<evidence type="ECO:0000313" key="4">
    <source>
        <dbReference type="EMBL" id="VGO13564.1"/>
    </source>
</evidence>
<feature type="domain" description="Alpha fucosidase A-like C-terminal" evidence="2">
    <location>
        <begin position="713"/>
        <end position="784"/>
    </location>
</feature>
<feature type="domain" description="Glycosyl hydrolase family 95 catalytic" evidence="3">
    <location>
        <begin position="301"/>
        <end position="711"/>
    </location>
</feature>
<proteinExistence type="predicted"/>
<dbReference type="PANTHER" id="PTHR31084">
    <property type="entry name" value="ALPHA-L-FUCOSIDASE 2"/>
    <property type="match status" value="1"/>
</dbReference>
<name>A0A6C2U1N0_PONDE</name>
<dbReference type="EMBL" id="CAAHFG010000001">
    <property type="protein sequence ID" value="VGO13564.1"/>
    <property type="molecule type" value="Genomic_DNA"/>
</dbReference>
<dbReference type="InterPro" id="IPR013780">
    <property type="entry name" value="Glyco_hydro_b"/>
</dbReference>
<dbReference type="InterPro" id="IPR049053">
    <property type="entry name" value="AFCA-like_C"/>
</dbReference>
<dbReference type="AlphaFoldDB" id="A0A6C2U1N0"/>
<evidence type="ECO:0000259" key="1">
    <source>
        <dbReference type="Pfam" id="PF14498"/>
    </source>
</evidence>
<dbReference type="Gene3D" id="2.70.98.50">
    <property type="entry name" value="putative glycoside hydrolase family protein from bacillus halodurans"/>
    <property type="match status" value="1"/>
</dbReference>
<evidence type="ECO:0000259" key="3">
    <source>
        <dbReference type="Pfam" id="PF22124"/>
    </source>
</evidence>
<dbReference type="InterPro" id="IPR008928">
    <property type="entry name" value="6-hairpin_glycosidase_sf"/>
</dbReference>
<dbReference type="InterPro" id="IPR016518">
    <property type="entry name" value="Alpha-L-fucosidase"/>
</dbReference>
<dbReference type="SUPFAM" id="SSF48208">
    <property type="entry name" value="Six-hairpin glycosidases"/>
    <property type="match status" value="1"/>
</dbReference>
<accession>A0A6C2U1N0</accession>